<dbReference type="GO" id="GO:0005524">
    <property type="term" value="F:ATP binding"/>
    <property type="evidence" value="ECO:0007669"/>
    <property type="project" value="UniProtKB-KW"/>
</dbReference>
<name>A0AB33ABD2_9MYCO</name>
<proteinExistence type="inferred from homology"/>
<dbReference type="PANTHER" id="PTHR46268:SF27">
    <property type="entry name" value="UNIVERSAL STRESS PROTEIN RV2623"/>
    <property type="match status" value="1"/>
</dbReference>
<reference evidence="5 6" key="1">
    <citation type="journal article" date="2013" name="Genome Announc.">
        <title>Complete Genome Sequence of Mycobacterium massiliense Clinical Strain Asan 50594, Belonging to the Type II Genotype.</title>
        <authorList>
            <person name="Kim B.J."/>
            <person name="Kim B.R."/>
            <person name="Hong S.H."/>
            <person name="Seok S.H."/>
            <person name="Kook Y.H."/>
            <person name="Kim B.J."/>
        </authorList>
    </citation>
    <scope>NUCLEOTIDE SEQUENCE [LARGE SCALE GENOMIC DNA]</scope>
    <source>
        <strain evidence="5 6">50594</strain>
    </source>
</reference>
<dbReference type="InterPro" id="IPR006015">
    <property type="entry name" value="Universal_stress_UspA"/>
</dbReference>
<comment type="similarity">
    <text evidence="1">Belongs to the universal stress protein A family.</text>
</comment>
<evidence type="ECO:0000259" key="4">
    <source>
        <dbReference type="Pfam" id="PF00582"/>
    </source>
</evidence>
<evidence type="ECO:0000256" key="1">
    <source>
        <dbReference type="ARBA" id="ARBA00008791"/>
    </source>
</evidence>
<dbReference type="InterPro" id="IPR006016">
    <property type="entry name" value="UspA"/>
</dbReference>
<keyword evidence="3" id="KW-0067">ATP-binding</keyword>
<gene>
    <name evidence="5" type="ORF">MASS_2505</name>
</gene>
<dbReference type="Pfam" id="PF00582">
    <property type="entry name" value="Usp"/>
    <property type="match status" value="2"/>
</dbReference>
<dbReference type="Proteomes" id="UP000013961">
    <property type="component" value="Chromosome"/>
</dbReference>
<dbReference type="SUPFAM" id="SSF52402">
    <property type="entry name" value="Adenine nucleotide alpha hydrolases-like"/>
    <property type="match status" value="2"/>
</dbReference>
<evidence type="ECO:0000313" key="5">
    <source>
        <dbReference type="EMBL" id="AGM29107.1"/>
    </source>
</evidence>
<feature type="domain" description="UspA" evidence="4">
    <location>
        <begin position="169"/>
        <end position="306"/>
    </location>
</feature>
<evidence type="ECO:0000313" key="6">
    <source>
        <dbReference type="Proteomes" id="UP000013961"/>
    </source>
</evidence>
<sequence>MVYTSYFPRPEATMSATTPRPYILVGIDGSASALHALTWASAEAERRNLPLKLVHAIDYSSFGYGFNPAAAESFYMHLDSDGATFLDQAKDHVVALHPRLEVATTLVKAQPIPTLIGLSRNALLTVVGSTGLGRFTGMMAGSVSVALTAKGHSPVVVIRESGTPADGPVIVGVSASPSSEDAISWGFEEASMRGAELVAVHVWNDVPPGYVYAYTAWSRMDWAADEQQQAEILAERLAGWQEKYPDVTVHRVVAMGNPADVLLRRAQHAQLVVVGSRGRGDVAGFFLGSTSHALIHQAACPVLIARPHASDTKR</sequence>
<dbReference type="AlphaFoldDB" id="A0AB33ABD2"/>
<dbReference type="PANTHER" id="PTHR46268">
    <property type="entry name" value="STRESS RESPONSE PROTEIN NHAX"/>
    <property type="match status" value="1"/>
</dbReference>
<accession>A0AB33ABD2</accession>
<dbReference type="PRINTS" id="PR01438">
    <property type="entry name" value="UNVRSLSTRESS"/>
</dbReference>
<keyword evidence="2" id="KW-0547">Nucleotide-binding</keyword>
<dbReference type="Gene3D" id="3.40.50.620">
    <property type="entry name" value="HUPs"/>
    <property type="match status" value="2"/>
</dbReference>
<feature type="domain" description="UspA" evidence="4">
    <location>
        <begin position="23"/>
        <end position="159"/>
    </location>
</feature>
<dbReference type="InterPro" id="IPR014729">
    <property type="entry name" value="Rossmann-like_a/b/a_fold"/>
</dbReference>
<evidence type="ECO:0000256" key="3">
    <source>
        <dbReference type="ARBA" id="ARBA00022840"/>
    </source>
</evidence>
<evidence type="ECO:0000256" key="2">
    <source>
        <dbReference type="ARBA" id="ARBA00022741"/>
    </source>
</evidence>
<protein>
    <submittedName>
        <fullName evidence="5">Universal stress protein</fullName>
    </submittedName>
</protein>
<dbReference type="KEGG" id="mabb:MASS_2505"/>
<organism evidence="5 6">
    <name type="scientific">Mycobacteroides abscessus subsp. bolletii 50594</name>
    <dbReference type="NCBI Taxonomy" id="1303024"/>
    <lineage>
        <taxon>Bacteria</taxon>
        <taxon>Bacillati</taxon>
        <taxon>Actinomycetota</taxon>
        <taxon>Actinomycetes</taxon>
        <taxon>Mycobacteriales</taxon>
        <taxon>Mycobacteriaceae</taxon>
        <taxon>Mycobacteroides</taxon>
        <taxon>Mycobacteroides abscessus</taxon>
    </lineage>
</organism>
<dbReference type="EMBL" id="CP004374">
    <property type="protein sequence ID" value="AGM29107.1"/>
    <property type="molecule type" value="Genomic_DNA"/>
</dbReference>